<gene>
    <name evidence="1" type="ORF">AVL57_05520</name>
</gene>
<dbReference type="SUPFAM" id="SSF53850">
    <property type="entry name" value="Periplasmic binding protein-like II"/>
    <property type="match status" value="1"/>
</dbReference>
<organism evidence="1 2">
    <name type="scientific">Alteromonas stellipolaris</name>
    <dbReference type="NCBI Taxonomy" id="233316"/>
    <lineage>
        <taxon>Bacteria</taxon>
        <taxon>Pseudomonadati</taxon>
        <taxon>Pseudomonadota</taxon>
        <taxon>Gammaproteobacteria</taxon>
        <taxon>Alteromonadales</taxon>
        <taxon>Alteromonadaceae</taxon>
        <taxon>Alteromonas/Salinimonas group</taxon>
        <taxon>Alteromonas</taxon>
    </lineage>
</organism>
<evidence type="ECO:0000313" key="2">
    <source>
        <dbReference type="Proteomes" id="UP000056750"/>
    </source>
</evidence>
<proteinExistence type="predicted"/>
<keyword evidence="2" id="KW-1185">Reference proteome</keyword>
<sequence length="291" mass="32360">MRFFAFLATFFFSLFISGLVSGNVINTSSITLHTDDHNLTSRINQPHSPFSASVDTAQLLVHAIGYDKPILEVSLKRSFQQIDNGESVCVINKIKSAEREKKYTFSLPLNFFQTQQLYQLASLPPLAPELLNENGEVVSIHKALNAFNASAIVLPETYSYGERVDNDLSNIDESQVIALSNPTFFSRFIKIISAGKADFALIFPASLNRSFGNTQPVEMRSYAIANNPKFVSGHVICGKTPEALAFIEKVNAAIKNIYTKPIFIEVHTKYLPVNSKLIIERAIQQQVANIL</sequence>
<reference evidence="1 2" key="1">
    <citation type="submission" date="2015-12" db="EMBL/GenBank/DDBJ databases">
        <title>Intraspecies pangenome expansion in the marine bacterium Alteromonas.</title>
        <authorList>
            <person name="Lopez-Perez M."/>
            <person name="Rodriguez-Valera F."/>
        </authorList>
    </citation>
    <scope>NUCLEOTIDE SEQUENCE [LARGE SCALE GENOMIC DNA]</scope>
    <source>
        <strain evidence="1 2">LMG 21861</strain>
    </source>
</reference>
<protein>
    <recommendedName>
        <fullName evidence="3">Solute-binding protein family 3/N-terminal domain-containing protein</fullName>
    </recommendedName>
</protein>
<dbReference type="Proteomes" id="UP000056750">
    <property type="component" value="Chromosome"/>
</dbReference>
<dbReference type="RefSeq" id="WP_057793599.1">
    <property type="nucleotide sequence ID" value="NZ_CAXIBE010000070.1"/>
</dbReference>
<accession>A0ABM5YGQ0</accession>
<name>A0ABM5YGQ0_9ALTE</name>
<evidence type="ECO:0000313" key="1">
    <source>
        <dbReference type="EMBL" id="AMJ73481.1"/>
    </source>
</evidence>
<evidence type="ECO:0008006" key="3">
    <source>
        <dbReference type="Google" id="ProtNLM"/>
    </source>
</evidence>
<dbReference type="EMBL" id="CP013926">
    <property type="protein sequence ID" value="AMJ73481.1"/>
    <property type="molecule type" value="Genomic_DNA"/>
</dbReference>